<dbReference type="SUPFAM" id="SSF56281">
    <property type="entry name" value="Metallo-hydrolase/oxidoreductase"/>
    <property type="match status" value="1"/>
</dbReference>
<dbReference type="PANTHER" id="PTHR23131">
    <property type="entry name" value="ENDORIBONUCLEASE LACTB2"/>
    <property type="match status" value="1"/>
</dbReference>
<sequence length="366" mass="41124">MTALSTELTYPFDHPPEAGQWLSVAEGIYWLQMPLPMALDHINLYVLEDDEGWYIVDTGMGLRDTQKYWLQLINGPMAGKPLKAVICTHMHPDHCGQAGWLCNEWRVPLYMSAAEYLSARTFGAPSEGGMSWTGKAHYLRAGVAPETLERLASRLRGFSKIIEPMPQSFRRMRDGDTLSIGGREWRVMTGSGHSPEHVSLYCEGDKFLLSGDQIIPRITSNVSVMPVEPDGNPLAEWLDSLHRFRNDIHADTLVLPAHNAPFYGVHQRLDYLVAHHQGHLAAIEKACETPKAAIELFDVLFARKLDESQLPLALGEAIAHLHYLYYQGRMERLIGDDGICRYRSTDPEHSPYTGAPYEPGDAPFEV</sequence>
<proteinExistence type="predicted"/>
<evidence type="ECO:0000313" key="4">
    <source>
        <dbReference type="Proteomes" id="UP000765845"/>
    </source>
</evidence>
<dbReference type="Gene3D" id="1.10.10.10">
    <property type="entry name" value="Winged helix-like DNA-binding domain superfamily/Winged helix DNA-binding domain"/>
    <property type="match status" value="1"/>
</dbReference>
<keyword evidence="4" id="KW-1185">Reference proteome</keyword>
<evidence type="ECO:0000256" key="1">
    <source>
        <dbReference type="SAM" id="MobiDB-lite"/>
    </source>
</evidence>
<organism evidence="3 4">
    <name type="scientific">Spongiibacter thalassae</name>
    <dbReference type="NCBI Taxonomy" id="2721624"/>
    <lineage>
        <taxon>Bacteria</taxon>
        <taxon>Pseudomonadati</taxon>
        <taxon>Pseudomonadota</taxon>
        <taxon>Gammaproteobacteria</taxon>
        <taxon>Cellvibrionales</taxon>
        <taxon>Spongiibacteraceae</taxon>
        <taxon>Spongiibacter</taxon>
    </lineage>
</organism>
<dbReference type="SMART" id="SM00849">
    <property type="entry name" value="Lactamase_B"/>
    <property type="match status" value="1"/>
</dbReference>
<comment type="caution">
    <text evidence="3">The sequence shown here is derived from an EMBL/GenBank/DDBJ whole genome shotgun (WGS) entry which is preliminary data.</text>
</comment>
<dbReference type="RefSeq" id="WP_168449765.1">
    <property type="nucleotide sequence ID" value="NZ_JAAWWK010000002.1"/>
</dbReference>
<dbReference type="EMBL" id="JAAWWK010000002">
    <property type="protein sequence ID" value="NKI17253.1"/>
    <property type="molecule type" value="Genomic_DNA"/>
</dbReference>
<dbReference type="Pfam" id="PF00753">
    <property type="entry name" value="Lactamase_B"/>
    <property type="match status" value="1"/>
</dbReference>
<dbReference type="Pfam" id="PF21221">
    <property type="entry name" value="B_lactamase-like_C"/>
    <property type="match status" value="1"/>
</dbReference>
<dbReference type="InterPro" id="IPR036866">
    <property type="entry name" value="RibonucZ/Hydroxyglut_hydro"/>
</dbReference>
<dbReference type="InterPro" id="IPR036388">
    <property type="entry name" value="WH-like_DNA-bd_sf"/>
</dbReference>
<dbReference type="InterPro" id="IPR001279">
    <property type="entry name" value="Metallo-B-lactamas"/>
</dbReference>
<evidence type="ECO:0000259" key="2">
    <source>
        <dbReference type="SMART" id="SM00849"/>
    </source>
</evidence>
<reference evidence="3 4" key="1">
    <citation type="submission" date="2020-04" db="EMBL/GenBank/DDBJ databases">
        <authorList>
            <person name="Yoon J."/>
        </authorList>
    </citation>
    <scope>NUCLEOTIDE SEQUENCE [LARGE SCALE GENOMIC DNA]</scope>
    <source>
        <strain evidence="3 4">KMU-166</strain>
    </source>
</reference>
<dbReference type="PANTHER" id="PTHR23131:SF4">
    <property type="entry name" value="METALLO-BETA-LACTAMASE SUPERFAMILY POTEIN"/>
    <property type="match status" value="1"/>
</dbReference>
<dbReference type="InterPro" id="IPR048933">
    <property type="entry name" value="B_lactamase-like_C"/>
</dbReference>
<gene>
    <name evidence="3" type="ORF">HCU74_07450</name>
</gene>
<feature type="region of interest" description="Disordered" evidence="1">
    <location>
        <begin position="345"/>
        <end position="366"/>
    </location>
</feature>
<evidence type="ECO:0000313" key="3">
    <source>
        <dbReference type="EMBL" id="NKI17253.1"/>
    </source>
</evidence>
<accession>A0ABX1GFP1</accession>
<dbReference type="Gene3D" id="3.60.15.10">
    <property type="entry name" value="Ribonuclease Z/Hydroxyacylglutathione hydrolase-like"/>
    <property type="match status" value="1"/>
</dbReference>
<feature type="domain" description="Metallo-beta-lactamase" evidence="2">
    <location>
        <begin position="41"/>
        <end position="258"/>
    </location>
</feature>
<name>A0ABX1GFP1_9GAMM</name>
<dbReference type="InterPro" id="IPR050662">
    <property type="entry name" value="Sec-metab_biosynth-thioest"/>
</dbReference>
<dbReference type="Proteomes" id="UP000765845">
    <property type="component" value="Unassembled WGS sequence"/>
</dbReference>
<protein>
    <submittedName>
        <fullName evidence="3">MBL fold metallo-hydrolase</fullName>
    </submittedName>
</protein>